<dbReference type="GO" id="GO:0006241">
    <property type="term" value="P:CTP biosynthetic process"/>
    <property type="evidence" value="ECO:0007669"/>
    <property type="project" value="TreeGrafter"/>
</dbReference>
<dbReference type="PANTHER" id="PTHR11550:SF34">
    <property type="entry name" value="CTP SYNTHASE"/>
    <property type="match status" value="1"/>
</dbReference>
<feature type="non-terminal residue" evidence="1">
    <location>
        <position position="101"/>
    </location>
</feature>
<dbReference type="InterPro" id="IPR027417">
    <property type="entry name" value="P-loop_NTPase"/>
</dbReference>
<accession>A0AAW0INA1</accession>
<dbReference type="EMBL" id="PKMF04000968">
    <property type="protein sequence ID" value="KAK7815950.1"/>
    <property type="molecule type" value="Genomic_DNA"/>
</dbReference>
<dbReference type="GO" id="GO:0042802">
    <property type="term" value="F:identical protein binding"/>
    <property type="evidence" value="ECO:0007669"/>
    <property type="project" value="TreeGrafter"/>
</dbReference>
<dbReference type="Gene3D" id="3.40.50.300">
    <property type="entry name" value="P-loop containing nucleotide triphosphate hydrolases"/>
    <property type="match status" value="1"/>
</dbReference>
<proteinExistence type="predicted"/>
<dbReference type="PANTHER" id="PTHR11550">
    <property type="entry name" value="CTP SYNTHASE"/>
    <property type="match status" value="1"/>
</dbReference>
<gene>
    <name evidence="1" type="primary">CTPS1</name>
    <name evidence="1" type="ORF">CFP56_000925</name>
</gene>
<comment type="caution">
    <text evidence="1">The sequence shown here is derived from an EMBL/GenBank/DDBJ whole genome shotgun (WGS) entry which is preliminary data.</text>
</comment>
<dbReference type="InterPro" id="IPR004468">
    <property type="entry name" value="CTP_synthase"/>
</dbReference>
<dbReference type="GO" id="GO:0003883">
    <property type="term" value="F:CTP synthase activity"/>
    <property type="evidence" value="ECO:0007669"/>
    <property type="project" value="InterPro"/>
</dbReference>
<name>A0AAW0INA1_QUESU</name>
<evidence type="ECO:0000313" key="1">
    <source>
        <dbReference type="EMBL" id="KAK7815950.1"/>
    </source>
</evidence>
<sequence>MSRYFDMDKNSISLKALVFQAENIITLHDVPNIWHIPLLLRDKKAHEAILKVLNLLGKAGKPALDEWISRAEKCDKLHEPVHIDMVGKYTGLSDSYLSVIK</sequence>
<dbReference type="AlphaFoldDB" id="A0AAW0INA1"/>
<evidence type="ECO:0000313" key="2">
    <source>
        <dbReference type="Proteomes" id="UP000237347"/>
    </source>
</evidence>
<protein>
    <submittedName>
        <fullName evidence="1">Ctp synthase 1</fullName>
    </submittedName>
</protein>
<dbReference type="GO" id="GO:0019856">
    <property type="term" value="P:pyrimidine nucleobase biosynthetic process"/>
    <property type="evidence" value="ECO:0007669"/>
    <property type="project" value="TreeGrafter"/>
</dbReference>
<keyword evidence="2" id="KW-1185">Reference proteome</keyword>
<dbReference type="Proteomes" id="UP000237347">
    <property type="component" value="Unassembled WGS sequence"/>
</dbReference>
<reference evidence="1 2" key="1">
    <citation type="journal article" date="2018" name="Sci. Data">
        <title>The draft genome sequence of cork oak.</title>
        <authorList>
            <person name="Ramos A.M."/>
            <person name="Usie A."/>
            <person name="Barbosa P."/>
            <person name="Barros P.M."/>
            <person name="Capote T."/>
            <person name="Chaves I."/>
            <person name="Simoes F."/>
            <person name="Abreu I."/>
            <person name="Carrasquinho I."/>
            <person name="Faro C."/>
            <person name="Guimaraes J.B."/>
            <person name="Mendonca D."/>
            <person name="Nobrega F."/>
            <person name="Rodrigues L."/>
            <person name="Saibo N.J.M."/>
            <person name="Varela M.C."/>
            <person name="Egas C."/>
            <person name="Matos J."/>
            <person name="Miguel C.M."/>
            <person name="Oliveira M.M."/>
            <person name="Ricardo C.P."/>
            <person name="Goncalves S."/>
        </authorList>
    </citation>
    <scope>NUCLEOTIDE SEQUENCE [LARGE SCALE GENOMIC DNA]</scope>
    <source>
        <strain evidence="2">cv. HL8</strain>
    </source>
</reference>
<organism evidence="1 2">
    <name type="scientific">Quercus suber</name>
    <name type="common">Cork oak</name>
    <dbReference type="NCBI Taxonomy" id="58331"/>
    <lineage>
        <taxon>Eukaryota</taxon>
        <taxon>Viridiplantae</taxon>
        <taxon>Streptophyta</taxon>
        <taxon>Embryophyta</taxon>
        <taxon>Tracheophyta</taxon>
        <taxon>Spermatophyta</taxon>
        <taxon>Magnoliopsida</taxon>
        <taxon>eudicotyledons</taxon>
        <taxon>Gunneridae</taxon>
        <taxon>Pentapetalae</taxon>
        <taxon>rosids</taxon>
        <taxon>fabids</taxon>
        <taxon>Fagales</taxon>
        <taxon>Fagaceae</taxon>
        <taxon>Quercus</taxon>
    </lineage>
</organism>